<dbReference type="HAMAP" id="MF_01341">
    <property type="entry name" value="Ribosomal_uL15"/>
    <property type="match status" value="1"/>
</dbReference>
<organism evidence="8 9">
    <name type="scientific">Candidatus Jidaibacter acanthamoebae</name>
    <dbReference type="NCBI Taxonomy" id="86105"/>
    <lineage>
        <taxon>Bacteria</taxon>
        <taxon>Pseudomonadati</taxon>
        <taxon>Pseudomonadota</taxon>
        <taxon>Alphaproteobacteria</taxon>
        <taxon>Rickettsiales</taxon>
        <taxon>Candidatus Midichloriaceae</taxon>
        <taxon>Candidatus Jidaibacter</taxon>
    </lineage>
</organism>
<dbReference type="InterPro" id="IPR036227">
    <property type="entry name" value="Ribosomal_uL15/eL18_sf"/>
</dbReference>
<dbReference type="GO" id="GO:0006412">
    <property type="term" value="P:translation"/>
    <property type="evidence" value="ECO:0007669"/>
    <property type="project" value="UniProtKB-UniRule"/>
</dbReference>
<evidence type="ECO:0000256" key="4">
    <source>
        <dbReference type="HAMAP-Rule" id="MF_01341"/>
    </source>
</evidence>
<accession>A0A0C1MUR3</accession>
<dbReference type="GO" id="GO:0015934">
    <property type="term" value="C:large ribosomal subunit"/>
    <property type="evidence" value="ECO:0007669"/>
    <property type="project" value="InterPro"/>
</dbReference>
<dbReference type="InterPro" id="IPR030878">
    <property type="entry name" value="Ribosomal_uL15"/>
</dbReference>
<reference evidence="8 9" key="1">
    <citation type="submission" date="2014-11" db="EMBL/GenBank/DDBJ databases">
        <title>A Rickettsiales Symbiont of Amoebae With Ancient Features.</title>
        <authorList>
            <person name="Schulz F."/>
            <person name="Martijn J."/>
            <person name="Wascher F."/>
            <person name="Kostanjsek R."/>
            <person name="Ettema T.J."/>
            <person name="Horn M."/>
        </authorList>
    </citation>
    <scope>NUCLEOTIDE SEQUENCE [LARGE SCALE GENOMIC DNA]</scope>
    <source>
        <strain evidence="8 9">UWC36</strain>
    </source>
</reference>
<feature type="region of interest" description="Disordered" evidence="6">
    <location>
        <begin position="1"/>
        <end position="37"/>
    </location>
</feature>
<comment type="caution">
    <text evidence="8">The sequence shown here is derived from an EMBL/GenBank/DDBJ whole genome shotgun (WGS) entry which is preliminary data.</text>
</comment>
<dbReference type="OrthoDB" id="9810293at2"/>
<comment type="function">
    <text evidence="4">Binds to the 23S rRNA.</text>
</comment>
<sequence>MLNQLRDSSGARRKSKRLGRGIGSGKGKTCARGGKGQTARSGVALAGFEGGQMPLYRRLPKRGFNSLHDKYFAVNFDDLEKLVEKNAIDPNNVTLDALRKAGLVKGKSSLKVKLLGDGELKNKFNIEVDAVSKSAEEILTKAGGKVVLVSKNKK</sequence>
<dbReference type="GO" id="GO:0003735">
    <property type="term" value="F:structural constituent of ribosome"/>
    <property type="evidence" value="ECO:0007669"/>
    <property type="project" value="InterPro"/>
</dbReference>
<dbReference type="Proteomes" id="UP000031258">
    <property type="component" value="Unassembled WGS sequence"/>
</dbReference>
<evidence type="ECO:0000256" key="5">
    <source>
        <dbReference type="RuleBase" id="RU003888"/>
    </source>
</evidence>
<dbReference type="PATRIC" id="fig|86105.3.peg.256"/>
<dbReference type="InterPro" id="IPR021131">
    <property type="entry name" value="Ribosomal_uL15/eL18"/>
</dbReference>
<dbReference type="PANTHER" id="PTHR12934">
    <property type="entry name" value="50S RIBOSOMAL PROTEIN L15"/>
    <property type="match status" value="1"/>
</dbReference>
<evidence type="ECO:0000256" key="6">
    <source>
        <dbReference type="SAM" id="MobiDB-lite"/>
    </source>
</evidence>
<keyword evidence="4" id="KW-0694">RNA-binding</keyword>
<gene>
    <name evidence="8" type="primary">rplO_2</name>
    <name evidence="4" type="synonym">rplO</name>
    <name evidence="8" type="ORF">NF27_CG00220</name>
</gene>
<dbReference type="PROSITE" id="PS00475">
    <property type="entry name" value="RIBOSOMAL_L15"/>
    <property type="match status" value="1"/>
</dbReference>
<keyword evidence="2 4" id="KW-0689">Ribosomal protein</keyword>
<evidence type="ECO:0000313" key="8">
    <source>
        <dbReference type="EMBL" id="KIE05842.1"/>
    </source>
</evidence>
<name>A0A0C1MUR3_9RICK</name>
<dbReference type="EMBL" id="JSWE01000058">
    <property type="protein sequence ID" value="KIE05842.1"/>
    <property type="molecule type" value="Genomic_DNA"/>
</dbReference>
<comment type="similarity">
    <text evidence="1 4 5">Belongs to the universal ribosomal protein uL15 family.</text>
</comment>
<keyword evidence="4" id="KW-0699">rRNA-binding</keyword>
<dbReference type="GO" id="GO:0019843">
    <property type="term" value="F:rRNA binding"/>
    <property type="evidence" value="ECO:0007669"/>
    <property type="project" value="UniProtKB-UniRule"/>
</dbReference>
<dbReference type="Pfam" id="PF00828">
    <property type="entry name" value="Ribosomal_L27A"/>
    <property type="match status" value="1"/>
</dbReference>
<proteinExistence type="inferred from homology"/>
<keyword evidence="3 4" id="KW-0687">Ribonucleoprotein</keyword>
<dbReference type="RefSeq" id="WP_039455064.1">
    <property type="nucleotide sequence ID" value="NZ_JSWE01000058.1"/>
</dbReference>
<keyword evidence="9" id="KW-1185">Reference proteome</keyword>
<evidence type="ECO:0000256" key="1">
    <source>
        <dbReference type="ARBA" id="ARBA00007320"/>
    </source>
</evidence>
<dbReference type="AlphaFoldDB" id="A0A0C1MUR3"/>
<comment type="subunit">
    <text evidence="4">Part of the 50S ribosomal subunit.</text>
</comment>
<dbReference type="SUPFAM" id="SSF52080">
    <property type="entry name" value="Ribosomal proteins L15p and L18e"/>
    <property type="match status" value="1"/>
</dbReference>
<dbReference type="Gene3D" id="3.100.10.10">
    <property type="match status" value="1"/>
</dbReference>
<evidence type="ECO:0000256" key="3">
    <source>
        <dbReference type="ARBA" id="ARBA00023274"/>
    </source>
</evidence>
<dbReference type="InterPro" id="IPR005749">
    <property type="entry name" value="Ribosomal_uL15_bac-type"/>
</dbReference>
<dbReference type="InterPro" id="IPR001196">
    <property type="entry name" value="Ribosomal_uL15_CS"/>
</dbReference>
<evidence type="ECO:0000256" key="2">
    <source>
        <dbReference type="ARBA" id="ARBA00022980"/>
    </source>
</evidence>
<evidence type="ECO:0000313" key="9">
    <source>
        <dbReference type="Proteomes" id="UP000031258"/>
    </source>
</evidence>
<evidence type="ECO:0000259" key="7">
    <source>
        <dbReference type="Pfam" id="PF00828"/>
    </source>
</evidence>
<feature type="domain" description="Large ribosomal subunit protein uL15/eL18" evidence="7">
    <location>
        <begin position="74"/>
        <end position="147"/>
    </location>
</feature>
<dbReference type="PANTHER" id="PTHR12934:SF11">
    <property type="entry name" value="LARGE RIBOSOMAL SUBUNIT PROTEIN UL15M"/>
    <property type="match status" value="1"/>
</dbReference>
<protein>
    <recommendedName>
        <fullName evidence="4">Large ribosomal subunit protein uL15</fullName>
    </recommendedName>
</protein>
<dbReference type="STRING" id="86105.NF27_CG00220"/>
<dbReference type="NCBIfam" id="TIGR01071">
    <property type="entry name" value="rplO_bact"/>
    <property type="match status" value="1"/>
</dbReference>